<dbReference type="RefSeq" id="WP_307755358.1">
    <property type="nucleotide sequence ID" value="NZ_CP059322.2"/>
</dbReference>
<keyword evidence="3" id="KW-0597">Phosphoprotein</keyword>
<dbReference type="PROSITE" id="PS00455">
    <property type="entry name" value="AMP_BINDING"/>
    <property type="match status" value="3"/>
</dbReference>
<dbReference type="Gene3D" id="2.30.38.10">
    <property type="entry name" value="Luciferase, Domain 3"/>
    <property type="match status" value="2"/>
</dbReference>
<dbReference type="SUPFAM" id="SSF47336">
    <property type="entry name" value="ACP-like"/>
    <property type="match status" value="3"/>
</dbReference>
<dbReference type="Gene3D" id="3.40.50.12780">
    <property type="entry name" value="N-terminal domain of ligase-like"/>
    <property type="match status" value="2"/>
</dbReference>
<dbReference type="Gene3D" id="3.30.559.30">
    <property type="entry name" value="Nonribosomal peptide synthetase, condensation domain"/>
    <property type="match status" value="4"/>
</dbReference>
<gene>
    <name evidence="6" type="ORF">H1D33_25025</name>
</gene>
<protein>
    <submittedName>
        <fullName evidence="6">Amino acid adenylation domain-containing protein</fullName>
    </submittedName>
</protein>
<dbReference type="SMART" id="SM00823">
    <property type="entry name" value="PKS_PP"/>
    <property type="match status" value="3"/>
</dbReference>
<feature type="domain" description="Carrier" evidence="5">
    <location>
        <begin position="3022"/>
        <end position="3097"/>
    </location>
</feature>
<dbReference type="InterPro" id="IPR006162">
    <property type="entry name" value="Ppantetheine_attach_site"/>
</dbReference>
<reference evidence="6 7" key="2">
    <citation type="journal article" date="2021" name="Mar. Drugs">
        <title>A New Micromonospora Strain with Antibiotic Activity Isolated from the Microbiome of a Mid-Atlantic Deep-Sea Sponge.</title>
        <authorList>
            <person name="Back C.R."/>
            <person name="Stennett H.L."/>
            <person name="Williams S.E."/>
            <person name="Wang L."/>
            <person name="Ojeda Gomez J."/>
            <person name="Abdulle O.M."/>
            <person name="Duffy T."/>
            <person name="Neal C."/>
            <person name="Mantell J."/>
            <person name="Jepson M.A."/>
            <person name="Hendry K.R."/>
            <person name="Powell D."/>
            <person name="Stach J.E.M."/>
            <person name="Essex-Lopresti A.E."/>
            <person name="Willis C.L."/>
            <person name="Curnow P."/>
            <person name="Race P.R."/>
        </authorList>
    </citation>
    <scope>NUCLEOTIDE SEQUENCE [LARGE SCALE GENOMIC DNA]</scope>
    <source>
        <strain evidence="6 7">28ISP2-46</strain>
    </source>
</reference>
<dbReference type="InterPro" id="IPR036736">
    <property type="entry name" value="ACP-like_sf"/>
</dbReference>
<dbReference type="PANTHER" id="PTHR45527:SF1">
    <property type="entry name" value="FATTY ACID SYNTHASE"/>
    <property type="match status" value="1"/>
</dbReference>
<dbReference type="EMBL" id="CP059322">
    <property type="protein sequence ID" value="QLQ36516.2"/>
    <property type="molecule type" value="Genomic_DNA"/>
</dbReference>
<dbReference type="CDD" id="cd19540">
    <property type="entry name" value="LCL_NRPS-like"/>
    <property type="match status" value="4"/>
</dbReference>
<dbReference type="GO" id="GO:0044550">
    <property type="term" value="P:secondary metabolite biosynthetic process"/>
    <property type="evidence" value="ECO:0007669"/>
    <property type="project" value="TreeGrafter"/>
</dbReference>
<dbReference type="NCBIfam" id="NF003417">
    <property type="entry name" value="PRK04813.1"/>
    <property type="match status" value="4"/>
</dbReference>
<dbReference type="PROSITE" id="PS00012">
    <property type="entry name" value="PHOSPHOPANTETHEINE"/>
    <property type="match status" value="3"/>
</dbReference>
<dbReference type="Gene3D" id="1.10.1200.10">
    <property type="entry name" value="ACP-like"/>
    <property type="match status" value="3"/>
</dbReference>
<dbReference type="PROSITE" id="PS50075">
    <property type="entry name" value="CARRIER"/>
    <property type="match status" value="3"/>
</dbReference>
<organism evidence="6 7">
    <name type="scientific">Micromonospora robiginosa</name>
    <dbReference type="NCBI Taxonomy" id="2749844"/>
    <lineage>
        <taxon>Bacteria</taxon>
        <taxon>Bacillati</taxon>
        <taxon>Actinomycetota</taxon>
        <taxon>Actinomycetes</taxon>
        <taxon>Micromonosporales</taxon>
        <taxon>Micromonosporaceae</taxon>
        <taxon>Micromonospora</taxon>
    </lineage>
</organism>
<dbReference type="GO" id="GO:0031177">
    <property type="term" value="F:phosphopantetheine binding"/>
    <property type="evidence" value="ECO:0007669"/>
    <property type="project" value="InterPro"/>
</dbReference>
<name>A0A7L6B3L2_9ACTN</name>
<dbReference type="FunFam" id="3.40.50.980:FF:000001">
    <property type="entry name" value="Non-ribosomal peptide synthetase"/>
    <property type="match status" value="2"/>
</dbReference>
<dbReference type="InterPro" id="IPR000873">
    <property type="entry name" value="AMP-dep_synth/lig_dom"/>
</dbReference>
<dbReference type="InterPro" id="IPR023213">
    <property type="entry name" value="CAT-like_dom_sf"/>
</dbReference>
<dbReference type="InterPro" id="IPR010071">
    <property type="entry name" value="AA_adenyl_dom"/>
</dbReference>
<proteinExistence type="predicted"/>
<dbReference type="FunFam" id="3.30.300.30:FF:000010">
    <property type="entry name" value="Enterobactin synthetase component F"/>
    <property type="match status" value="2"/>
</dbReference>
<dbReference type="FunFam" id="1.10.1200.10:FF:000016">
    <property type="entry name" value="Non-ribosomal peptide synthase"/>
    <property type="match status" value="3"/>
</dbReference>
<dbReference type="InterPro" id="IPR001242">
    <property type="entry name" value="Condensation_dom"/>
</dbReference>
<evidence type="ECO:0000256" key="3">
    <source>
        <dbReference type="ARBA" id="ARBA00022553"/>
    </source>
</evidence>
<dbReference type="InterPro" id="IPR025110">
    <property type="entry name" value="AMP-bd_C"/>
</dbReference>
<dbReference type="Gene3D" id="3.30.559.10">
    <property type="entry name" value="Chloramphenicol acetyltransferase-like domain"/>
    <property type="match status" value="4"/>
</dbReference>
<dbReference type="InterPro" id="IPR045851">
    <property type="entry name" value="AMP-bd_C_sf"/>
</dbReference>
<dbReference type="CDD" id="cd05930">
    <property type="entry name" value="A_NRPS"/>
    <property type="match status" value="3"/>
</dbReference>
<dbReference type="InterPro" id="IPR020845">
    <property type="entry name" value="AMP-binding_CS"/>
</dbReference>
<dbReference type="Gene3D" id="3.40.50.980">
    <property type="match status" value="4"/>
</dbReference>
<dbReference type="Pfam" id="PF00501">
    <property type="entry name" value="AMP-binding"/>
    <property type="match status" value="4"/>
</dbReference>
<accession>A0A7L6B3L2</accession>
<evidence type="ECO:0000313" key="6">
    <source>
        <dbReference type="EMBL" id="QLQ36516.2"/>
    </source>
</evidence>
<dbReference type="Proteomes" id="UP000510844">
    <property type="component" value="Chromosome"/>
</dbReference>
<dbReference type="InterPro" id="IPR042099">
    <property type="entry name" value="ANL_N_sf"/>
</dbReference>
<feature type="domain" description="Carrier" evidence="5">
    <location>
        <begin position="2007"/>
        <end position="2082"/>
    </location>
</feature>
<dbReference type="Pfam" id="PF13193">
    <property type="entry name" value="AMP-binding_C"/>
    <property type="match status" value="3"/>
</dbReference>
<comment type="cofactor">
    <cofactor evidence="1">
        <name>pantetheine 4'-phosphate</name>
        <dbReference type="ChEBI" id="CHEBI:47942"/>
    </cofactor>
</comment>
<dbReference type="InterPro" id="IPR009081">
    <property type="entry name" value="PP-bd_ACP"/>
</dbReference>
<keyword evidence="7" id="KW-1185">Reference proteome</keyword>
<evidence type="ECO:0000256" key="2">
    <source>
        <dbReference type="ARBA" id="ARBA00022450"/>
    </source>
</evidence>
<sequence>MIPLSFAQRRLWFLAQVDPDDATYHLPVVLRLPAGTDPATLTAALRDVLGRHEVLRTVFPTAEGEPHQQVLPPADLDWRLEVAEVTGDPAQAVADRVRLPFDLARDVPIRASLLTSGPDRVLVLVVHHIAADGWSVGVLRRDVHTAYAARSAGRAPDWAPLPVQYADYALWQRELLGDEADPASVAAEQLGYWRQALDGIPDELDLPYDHPRPAVAGNQGHATDFTVPADVHARLVELARAEGATLFMVLQAALAVLLSRVGAGTDIPVGSSVAGRTDESLNDLVGFFINTLVIRTDLSGDPTFRDAVRRVRDRSLTAFDHQDVPFDRIVEELAPTRRLSRHPLFQVMLSLQNFGAAAVEDASRAERTGSGPSTTASKFDVEVIAKESVDGRGRPAGLQGAVIVSADLFDAGSVRRLSAGWVRVLEQVAADPSVLVRAVAVSGEEDLARLVSAGVGEVLLGVDVSVVSLFERQVAACPGAPAVVGGGVSLTFAQVDARANRLARVLRANGVGVDSVVGLALPGGVDMVVGMVAVWKAGGAYLPVDVGLPTDRLAFMFTDARVSVLVGTDEVLGDLPAGMRTVSVDDPLLGVMPDEAPGVDVPLDALAYVIYTSGSTGRPKGVGVTQRGLANYVAAVPRRLGWGAPGARYGLLQAQVTDLGNTTIFTSLATGGCLHVLDADMVVDPAAVAGYWREHEIEHVKAVPSHLAALAAGGVEAVLPSGSLVLGGEAAAPQLVDAVVSVGRPVFNHYGPTETTIGVLTGPMTGSGGVLGLPVPNMRVVVWDEWLQPVPVGVVGELYVSGPQVARGYAGRPGLTAARFVAGAGGVRWYRTGDRVRWTADGVVEFAGRADDQVKIRGYRVEPGEVQAVVGAYPVVERAVVVAREDQPGDRRLVAYVVADGPVDGLREFVAGRLPEHMVPSAFVSLTELPLTGNGKLDRKGLPAPEYAGGSSREPANEREQALCDAFAHVLGVDTVGVDDDFFALGGHSLLAVRLISRVRVVLGAELEIRTLFEQPTPAGIAAHLADTETAARPALIAGERPERIPLSHAQQRLWFLAQLDADSSYNSPHVVTMPSDVDVEVLGAALGDVLARHEALRTVFPTIDGEPYQRILSTAELDWRLTVVTVEGDLAAAVAECTQRVFDLSRDIPFRAELLRGPDGVVLLVVVLHHIASDGWSMSPLARDLTEALAAREAGHAPRWTPLPVQYADYALWQRELLGEESDPGSRIARQLGYWREALAGVPEELELPVDRPRPAVTSHRGHRVVLDVPAELHAAVLRVAQDEGATVYMVVQAALAVLLSRLGAGTDIPIGSAVAGRTDESLDDLVGFFVNTLVIRTDLTGDPTFQEVLGRVRERSLAAFAHQDVPFERLVEELAPARSLARPPLAQVMLTVQNQRTSLADPRRRPAAPAARQPVSSKFDIEVTVSEAYDADGRPGGLRGSVVLAADLFEQATAEAVTARLVRVLRQVTAVPQLRPYEIDVPGDDERRMLREWNETTLTGVAPSILPLIAEQVTRRPEATAVVCEGLRLSYRDLDARANRLAHVLRQHGAGPERVVAVALPPSADLVPVLLGVWKAGAAYLPIDIHQPAERAGFVLADSNAVVLVGTEDTLDELSVGGLPVLAIDDALTVTALSLAPDTAPAAAPAGDALAYVMYTSGSTGRPKGVAVTHAGLANYLTWARRDYADGAAGGAPLHSSLAFDLTVTSLFLPLITGSAVTVSPTGGAEGLADLVRTSGGFGLVKVVPAHLPLLGALVPPEQHATVARRFVVGGEQLPGAEVRDWLARAPGSVVVNEYGPTETVVGCCTYEVRAGDDPGAVVPIGRPTANTRLYVLDERCRPVPVGVNGELYIAGAQLARGYAGRPGLTAERFVADPSGDGARMYRTGDRARWTHGGQLVFTGRADDQVKVRGYRIEPGEVEAAALAHPAVTQAVVVVRDERLVAYVVADEETGGGQVQRFIAGRLPEYMVPSTVVVLERLPLTANGKVDRRALPAPERETAGGVHRAPVNPREALLCEAFADTLGVGTVGVDDDFFQLGGHSLLAVRLLARIRALLGVDLEIRELFQHPTPAGLADLLPEDAGRPTRPALVAAPRPDRIPLSYGQQRLWFLAQLDHDATYNSSVVARFSADVDEAALALALRDVLARHEVLRTLFPAVDGEPYQRILPMSELDWRLEVADVPGDPAQAVAERVRRPFDLANEVPVRAALLRTGPDERRLVVVLHHIATDGWSLAPLRRDVLAAYEARRAGSAPDWAPLPVQYADFALWQRAVLGDEADPDSLIARQIDFWRAQLSGVPEELPLPFDRPRPPLPSHRGVAAGFAVPAETHARLSALARAEGVTVFMVVQAALAVLLSRLGAGADIPIGSAVAGRGDEALDDVVGFFVNTLVIRTDLTGDPTFQEVLRRVRERGLDALEHQDVPFERLVEELAPARSLARPPLAQVMVTLQNLEQPGAARPGTPPPVPAQSTARFDLELTAGEWFDEQGRPAGMHGVLVGAADLFDETSVRGLAARWVRVVEQVTAVPQAPVRVVDVVLDDERARLGGFASGPAEDFGAGSVLERFQDRARTTPEAPAVVCDGTTLTYADLDERASRIAAHLRATGVRRDAVVGICLPRGVDVVAAMVGVWKAGAGFVPVDPALPPARRDFILADSGASTVVDEGVLAASDSAADVAPPAPVLPLSVAYVIYTSGSTGVPKGVACTHAGLWNVVSVFAPVVGAAVGRRVLQFASFGFDASVLDVGMALVSGATLVIATEEQRGDPRLLAGLAVDSASVVPSLLEVVAPEEMAETDTVLVGASAVSERTARVWSRGRRLVNTYGPTEASVMVTAGEVDGGAGPVPMGAPVANTSVLVLDEWLQPVPVGVVGEVYVGGVQVARGYPGRVALTAQRFVASPLGTGERLYRTGDRARWTGGGDLVFAGRADEQVKIRGFRVEPGEVRAVVLQHPAVRQAVVVVRDERLVAYVVADGLLDGLPGFVGERLPDYMVPSAVVELAALPLNANGKVDVRALPAPATVTTGRAPADVREELLCAIFAEVLGVDDLGVDDDFFALGGHSLLAVRLVARIARVFGVRPPVRVVFAAPTPARLARLIGPAADTPAVSLTEVTRPDRVPLSYGQQRLWFLSRWEGAGGLYTIPVRVGLPSSFDESALEVAVRDVLDRHEVLRSVFPVEERQPYQRVLPAAEVGWRLGWSPVEGDFDLGAQVPFRAWLSEDADGPALVMVVHHIASDGWSVGMLVRDLLHAYEARAAGAAPDWTPLRVQYADFAVWQRRVLGDENDPDSLLARQIAYWRDALAGAPEETVLPADRPRPAVPTHRGVATPLELPARTHRAVLDLARAEGVTVSMVVQAALAVLLSRHGAGDDIPLGTAVAGRDDEALDDVIGFFVNTLVVRADLTGDPSFRELLGRVRERGLDALEHQDVPFERLVEELAPVRSAARHPLFQVMCTLQNLPGRRRSALGGPATPAAARTDVVAKFDLELNIGEAFDDEGRPAGLRGSLTGAADLFDTESVVALAARWVRLLEALVAEPGLRVAAAPVLPDEEYGRLVRFASGPVTDVGWGSVLDGFRVWVGLTPDAPAVVCGGVVLSFVELDVLSNRVANFLVSVGVGVDSVVGVCLPRGVDVVVAMVGVWKAGAGFVPVDPGLPVARREFMVADSGAVLVVDESVMAGLDVVGVGIRVWWCCRCLWRM</sequence>
<dbReference type="Pfam" id="PF00668">
    <property type="entry name" value="Condensation"/>
    <property type="match status" value="4"/>
</dbReference>
<dbReference type="InterPro" id="IPR020806">
    <property type="entry name" value="PKS_PP-bd"/>
</dbReference>
<evidence type="ECO:0000259" key="5">
    <source>
        <dbReference type="PROSITE" id="PS50075"/>
    </source>
</evidence>
<dbReference type="GO" id="GO:0072330">
    <property type="term" value="P:monocarboxylic acid biosynthetic process"/>
    <property type="evidence" value="ECO:0007669"/>
    <property type="project" value="UniProtKB-ARBA"/>
</dbReference>
<evidence type="ECO:0000256" key="1">
    <source>
        <dbReference type="ARBA" id="ARBA00001957"/>
    </source>
</evidence>
<dbReference type="Gene3D" id="3.30.300.30">
    <property type="match status" value="3"/>
</dbReference>
<dbReference type="GO" id="GO:0003824">
    <property type="term" value="F:catalytic activity"/>
    <property type="evidence" value="ECO:0007669"/>
    <property type="project" value="InterPro"/>
</dbReference>
<dbReference type="GO" id="GO:0005829">
    <property type="term" value="C:cytosol"/>
    <property type="evidence" value="ECO:0007669"/>
    <property type="project" value="TreeGrafter"/>
</dbReference>
<evidence type="ECO:0000313" key="7">
    <source>
        <dbReference type="Proteomes" id="UP000510844"/>
    </source>
</evidence>
<dbReference type="Pfam" id="PF00550">
    <property type="entry name" value="PP-binding"/>
    <property type="match status" value="3"/>
</dbReference>
<dbReference type="GO" id="GO:0008610">
    <property type="term" value="P:lipid biosynthetic process"/>
    <property type="evidence" value="ECO:0007669"/>
    <property type="project" value="UniProtKB-ARBA"/>
</dbReference>
<feature type="domain" description="Carrier" evidence="5">
    <location>
        <begin position="954"/>
        <end position="1029"/>
    </location>
</feature>
<reference evidence="7" key="1">
    <citation type="submission" date="2020-07" db="EMBL/GenBank/DDBJ databases">
        <title>A new Micromonospora strain with potent antibiotic activity isolated from the microbiome of a mid-Atlantic deep-sea sponge.</title>
        <authorList>
            <person name="Back C.R."/>
            <person name="Stennett H.L."/>
            <person name="Williams S.E."/>
            <person name="Wang L."/>
            <person name="Ojeda Gomez J."/>
            <person name="Abdulle O.M."/>
            <person name="Duffy T."/>
            <person name="Hendry K.R."/>
            <person name="Powell D."/>
            <person name="Stach J.E."/>
            <person name="Essex-Lopresti A.E."/>
            <person name="Willis C.L."/>
            <person name="Curnow P."/>
            <person name="Race P.R."/>
        </authorList>
    </citation>
    <scope>NUCLEOTIDE SEQUENCE [LARGE SCALE GENOMIC DNA]</scope>
    <source>
        <strain evidence="7">28ISP2-46</strain>
    </source>
</reference>
<dbReference type="PANTHER" id="PTHR45527">
    <property type="entry name" value="NONRIBOSOMAL PEPTIDE SYNTHETASE"/>
    <property type="match status" value="1"/>
</dbReference>
<dbReference type="SUPFAM" id="SSF52777">
    <property type="entry name" value="CoA-dependent acyltransferases"/>
    <property type="match status" value="8"/>
</dbReference>
<dbReference type="GO" id="GO:0043041">
    <property type="term" value="P:amino acid activation for nonribosomal peptide biosynthetic process"/>
    <property type="evidence" value="ECO:0007669"/>
    <property type="project" value="TreeGrafter"/>
</dbReference>
<evidence type="ECO:0000256" key="4">
    <source>
        <dbReference type="SAM" id="MobiDB-lite"/>
    </source>
</evidence>
<keyword evidence="2" id="KW-0596">Phosphopantetheine</keyword>
<dbReference type="SUPFAM" id="SSF56801">
    <property type="entry name" value="Acetyl-CoA synthetase-like"/>
    <property type="match status" value="4"/>
</dbReference>
<dbReference type="NCBIfam" id="TIGR01733">
    <property type="entry name" value="AA-adenyl-dom"/>
    <property type="match status" value="3"/>
</dbReference>
<dbReference type="KEGG" id="mfeu:H1D33_25025"/>
<dbReference type="FunFam" id="2.30.38.10:FF:000001">
    <property type="entry name" value="Non-ribosomal peptide synthetase PvdI"/>
    <property type="match status" value="1"/>
</dbReference>
<feature type="region of interest" description="Disordered" evidence="4">
    <location>
        <begin position="1398"/>
        <end position="1417"/>
    </location>
</feature>